<reference evidence="2 3" key="1">
    <citation type="submission" date="2018-11" db="EMBL/GenBank/DDBJ databases">
        <title>Vibrio LJC006 sp. nov., isolated from seawater during the bloom of the enteromorpha.</title>
        <authorList>
            <person name="Liang J."/>
        </authorList>
    </citation>
    <scope>NUCLEOTIDE SEQUENCE [LARGE SCALE GENOMIC DNA]</scope>
    <source>
        <strain evidence="2 3">LJC006</strain>
    </source>
</reference>
<protein>
    <submittedName>
        <fullName evidence="2">DUF2607 family protein</fullName>
    </submittedName>
</protein>
<evidence type="ECO:0000313" key="2">
    <source>
        <dbReference type="EMBL" id="RQW61580.1"/>
    </source>
</evidence>
<name>A0A3N9TC42_9VIBR</name>
<proteinExistence type="predicted"/>
<dbReference type="EMBL" id="RJVQ01000011">
    <property type="protein sequence ID" value="RQW61580.1"/>
    <property type="molecule type" value="Genomic_DNA"/>
</dbReference>
<keyword evidence="3" id="KW-1185">Reference proteome</keyword>
<evidence type="ECO:0000256" key="1">
    <source>
        <dbReference type="SAM" id="SignalP"/>
    </source>
</evidence>
<organism evidence="2 3">
    <name type="scientific">Vibrio viridaestus</name>
    <dbReference type="NCBI Taxonomy" id="2487322"/>
    <lineage>
        <taxon>Bacteria</taxon>
        <taxon>Pseudomonadati</taxon>
        <taxon>Pseudomonadota</taxon>
        <taxon>Gammaproteobacteria</taxon>
        <taxon>Vibrionales</taxon>
        <taxon>Vibrionaceae</taxon>
        <taxon>Vibrio</taxon>
    </lineage>
</organism>
<feature type="chain" id="PRO_5018331067" evidence="1">
    <location>
        <begin position="30"/>
        <end position="100"/>
    </location>
</feature>
<sequence length="100" mass="11694">MKLEYPIRQRFYKSLTCLLLVVFVSISFAAEFHKTDIEKAHHTHHDCNLFAHVVCAIKPHIATLPIIVSHDYVEPIDQVRTVTRTFYKYCVRSPPQLRLS</sequence>
<keyword evidence="1" id="KW-0732">Signal</keyword>
<dbReference type="OrthoDB" id="5896938at2"/>
<dbReference type="RefSeq" id="WP_124938684.1">
    <property type="nucleotide sequence ID" value="NZ_RJVQ01000011.1"/>
</dbReference>
<dbReference type="AlphaFoldDB" id="A0A3N9TC42"/>
<dbReference type="InterPro" id="IPR019731">
    <property type="entry name" value="DUF2607"/>
</dbReference>
<accession>A0A3N9TC42</accession>
<gene>
    <name evidence="2" type="ORF">EES38_18445</name>
</gene>
<comment type="caution">
    <text evidence="2">The sequence shown here is derived from an EMBL/GenBank/DDBJ whole genome shotgun (WGS) entry which is preliminary data.</text>
</comment>
<feature type="signal peptide" evidence="1">
    <location>
        <begin position="1"/>
        <end position="29"/>
    </location>
</feature>
<dbReference type="Pfam" id="PF10795">
    <property type="entry name" value="DUF2607"/>
    <property type="match status" value="1"/>
</dbReference>
<dbReference type="Proteomes" id="UP000281112">
    <property type="component" value="Unassembled WGS sequence"/>
</dbReference>
<evidence type="ECO:0000313" key="3">
    <source>
        <dbReference type="Proteomes" id="UP000281112"/>
    </source>
</evidence>